<accession>A0A8R1V0E6</accession>
<reference evidence="2" key="1">
    <citation type="journal article" date="2008" name="Nat. Genet.">
        <title>The Pristionchus pacificus genome provides a unique perspective on nematode lifestyle and parasitism.</title>
        <authorList>
            <person name="Dieterich C."/>
            <person name="Clifton S.W."/>
            <person name="Schuster L.N."/>
            <person name="Chinwalla A."/>
            <person name="Delehaunty K."/>
            <person name="Dinkelacker I."/>
            <person name="Fulton L."/>
            <person name="Fulton R."/>
            <person name="Godfrey J."/>
            <person name="Minx P."/>
            <person name="Mitreva M."/>
            <person name="Roeseler W."/>
            <person name="Tian H."/>
            <person name="Witte H."/>
            <person name="Yang S.P."/>
            <person name="Wilson R.K."/>
            <person name="Sommer R.J."/>
        </authorList>
    </citation>
    <scope>NUCLEOTIDE SEQUENCE [LARGE SCALE GENOMIC DNA]</scope>
    <source>
        <strain evidence="2">PS312</strain>
    </source>
</reference>
<proteinExistence type="predicted"/>
<evidence type="ECO:0000313" key="2">
    <source>
        <dbReference type="Proteomes" id="UP000005239"/>
    </source>
</evidence>
<dbReference type="EnsemblMetazoa" id="PPA43573.1">
    <property type="protein sequence ID" value="PPA43573.1"/>
    <property type="gene ID" value="WBGene00281942"/>
</dbReference>
<sequence>MPGSEVASDTARERDSGIFNETVVAFNQSDDELALRVGHCGGRDATGGGRLEGILSERLVACTDSFSRKELGREYYRQSGYFGPKSSHFCTKSAEQHCRERAIIESAAFLSVSRGHPTVP</sequence>
<protein>
    <submittedName>
        <fullName evidence="1">Uncharacterized protein</fullName>
    </submittedName>
</protein>
<organism evidence="1 2">
    <name type="scientific">Pristionchus pacificus</name>
    <name type="common">Parasitic nematode worm</name>
    <dbReference type="NCBI Taxonomy" id="54126"/>
    <lineage>
        <taxon>Eukaryota</taxon>
        <taxon>Metazoa</taxon>
        <taxon>Ecdysozoa</taxon>
        <taxon>Nematoda</taxon>
        <taxon>Chromadorea</taxon>
        <taxon>Rhabditida</taxon>
        <taxon>Rhabditina</taxon>
        <taxon>Diplogasteromorpha</taxon>
        <taxon>Diplogasteroidea</taxon>
        <taxon>Neodiplogasteridae</taxon>
        <taxon>Pristionchus</taxon>
    </lineage>
</organism>
<gene>
    <name evidence="1" type="primary">WBGene00281942</name>
</gene>
<keyword evidence="2" id="KW-1185">Reference proteome</keyword>
<name>A0A2A6C4X6_PRIPA</name>
<dbReference type="Proteomes" id="UP000005239">
    <property type="component" value="Unassembled WGS sequence"/>
</dbReference>
<evidence type="ECO:0000313" key="1">
    <source>
        <dbReference type="EnsemblMetazoa" id="PPA43573.1"/>
    </source>
</evidence>
<dbReference type="AlphaFoldDB" id="A0A2A6C4X6"/>
<reference evidence="1" key="2">
    <citation type="submission" date="2022-06" db="UniProtKB">
        <authorList>
            <consortium name="EnsemblMetazoa"/>
        </authorList>
    </citation>
    <scope>IDENTIFICATION</scope>
    <source>
        <strain evidence="1">PS312</strain>
    </source>
</reference>
<accession>A0A2A6C4X6</accession>